<organism evidence="1 2">
    <name type="scientific">Grifola frondosa</name>
    <name type="common">Maitake</name>
    <name type="synonym">Polyporus frondosus</name>
    <dbReference type="NCBI Taxonomy" id="5627"/>
    <lineage>
        <taxon>Eukaryota</taxon>
        <taxon>Fungi</taxon>
        <taxon>Dikarya</taxon>
        <taxon>Basidiomycota</taxon>
        <taxon>Agaricomycotina</taxon>
        <taxon>Agaricomycetes</taxon>
        <taxon>Polyporales</taxon>
        <taxon>Grifolaceae</taxon>
        <taxon>Grifola</taxon>
    </lineage>
</organism>
<evidence type="ECO:0000313" key="1">
    <source>
        <dbReference type="EMBL" id="OBZ71775.1"/>
    </source>
</evidence>
<protein>
    <submittedName>
        <fullName evidence="1">Uncharacterized protein</fullName>
    </submittedName>
</protein>
<accession>A0A1C7M4B7</accession>
<dbReference type="AlphaFoldDB" id="A0A1C7M4B7"/>
<proteinExistence type="predicted"/>
<dbReference type="Proteomes" id="UP000092993">
    <property type="component" value="Unassembled WGS sequence"/>
</dbReference>
<gene>
    <name evidence="1" type="ORF">A0H81_08257</name>
</gene>
<evidence type="ECO:0000313" key="2">
    <source>
        <dbReference type="Proteomes" id="UP000092993"/>
    </source>
</evidence>
<name>A0A1C7M4B7_GRIFR</name>
<reference evidence="1 2" key="1">
    <citation type="submission" date="2016-03" db="EMBL/GenBank/DDBJ databases">
        <title>Whole genome sequencing of Grifola frondosa 9006-11.</title>
        <authorList>
            <person name="Min B."/>
            <person name="Park H."/>
            <person name="Kim J.-G."/>
            <person name="Cho H."/>
            <person name="Oh Y.-L."/>
            <person name="Kong W.-S."/>
            <person name="Choi I.-G."/>
        </authorList>
    </citation>
    <scope>NUCLEOTIDE SEQUENCE [LARGE SCALE GENOMIC DNA]</scope>
    <source>
        <strain evidence="1 2">9006-11</strain>
    </source>
</reference>
<keyword evidence="2" id="KW-1185">Reference proteome</keyword>
<sequence length="241" mass="27644">MPLSHGSFDVGYTFFDLERNPHRWYHERPRRVVIVVVMQVIRHDRFILQKCNTDVKYMISCISYCPTGMPVRRRSLPTSLMKLWTATQVEVPGSGTAFAFQPIFTRHSTPILPSQLMLELGLVSRISKSAGHAIVLPRDPILADPTIIFSRKGSYSHRNVSKCTLFDCPKLLVFQIQRGSIAALTIQFRRPLAAKFRRSGHDRTIWVRTLASCRLSKDRITTKRPSLSEDFTPPPRRIFHG</sequence>
<dbReference type="EMBL" id="LUGG01000010">
    <property type="protein sequence ID" value="OBZ71775.1"/>
    <property type="molecule type" value="Genomic_DNA"/>
</dbReference>
<comment type="caution">
    <text evidence="1">The sequence shown here is derived from an EMBL/GenBank/DDBJ whole genome shotgun (WGS) entry which is preliminary data.</text>
</comment>